<sequence length="284" mass="31998">MKLLATALLLGAASPTITAPPPTLKVDPFYEKYVEAAGLPILSSRAVPDPALLTARSLVEGMVRHRPELARWLVAHGYRIAIMSLGEGTLDLPEQRHWKKPERDDLRLTRCERKHYDERIGRKSDADYWNNRARGMGGILTSAGAEDLLGDPYSRYYGETIFVHEFSHVLLHAIRAIDAPLYARLEAAYAAAKRDGRWTDEYALTTIDEYWAEGTQTWFESNRLTVVDGTRILGPKDLKRYDPALYAVLGKVYGRSHHLAGDPWYRSPMRIPLGPIPKNTAEVC</sequence>
<evidence type="ECO:0000313" key="2">
    <source>
        <dbReference type="EMBL" id="MFD1786840.1"/>
    </source>
</evidence>
<dbReference type="GO" id="GO:0016787">
    <property type="term" value="F:hydrolase activity"/>
    <property type="evidence" value="ECO:0007669"/>
    <property type="project" value="UniProtKB-KW"/>
</dbReference>
<keyword evidence="1" id="KW-0732">Signal</keyword>
<keyword evidence="3" id="KW-1185">Reference proteome</keyword>
<proteinExistence type="predicted"/>
<name>A0ABW4N9M9_9SPHN</name>
<dbReference type="Proteomes" id="UP001597283">
    <property type="component" value="Unassembled WGS sequence"/>
</dbReference>
<feature type="chain" id="PRO_5045811799" evidence="1">
    <location>
        <begin position="19"/>
        <end position="284"/>
    </location>
</feature>
<protein>
    <submittedName>
        <fullName evidence="2">Glycoside hydrolase</fullName>
    </submittedName>
</protein>
<keyword evidence="2" id="KW-0378">Hydrolase</keyword>
<evidence type="ECO:0000313" key="3">
    <source>
        <dbReference type="Proteomes" id="UP001597283"/>
    </source>
</evidence>
<comment type="caution">
    <text evidence="2">The sequence shown here is derived from an EMBL/GenBank/DDBJ whole genome shotgun (WGS) entry which is preliminary data.</text>
</comment>
<dbReference type="EMBL" id="JBHUFC010000002">
    <property type="protein sequence ID" value="MFD1786840.1"/>
    <property type="molecule type" value="Genomic_DNA"/>
</dbReference>
<dbReference type="RefSeq" id="WP_380939185.1">
    <property type="nucleotide sequence ID" value="NZ_JBHUFC010000002.1"/>
</dbReference>
<dbReference type="SUPFAM" id="SSF55486">
    <property type="entry name" value="Metalloproteases ('zincins'), catalytic domain"/>
    <property type="match status" value="1"/>
</dbReference>
<dbReference type="Gene3D" id="3.40.390.10">
    <property type="entry name" value="Collagenase (Catalytic Domain)"/>
    <property type="match status" value="1"/>
</dbReference>
<reference evidence="3" key="1">
    <citation type="journal article" date="2019" name="Int. J. Syst. Evol. Microbiol.">
        <title>The Global Catalogue of Microorganisms (GCM) 10K type strain sequencing project: providing services to taxonomists for standard genome sequencing and annotation.</title>
        <authorList>
            <consortium name="The Broad Institute Genomics Platform"/>
            <consortium name="The Broad Institute Genome Sequencing Center for Infectious Disease"/>
            <person name="Wu L."/>
            <person name="Ma J."/>
        </authorList>
    </citation>
    <scope>NUCLEOTIDE SEQUENCE [LARGE SCALE GENOMIC DNA]</scope>
    <source>
        <strain evidence="3">Q85</strain>
    </source>
</reference>
<accession>A0ABW4N9M9</accession>
<organism evidence="2 3">
    <name type="scientific">Sphingomonas floccifaciens</name>
    <dbReference type="NCBI Taxonomy" id="1844115"/>
    <lineage>
        <taxon>Bacteria</taxon>
        <taxon>Pseudomonadati</taxon>
        <taxon>Pseudomonadota</taxon>
        <taxon>Alphaproteobacteria</taxon>
        <taxon>Sphingomonadales</taxon>
        <taxon>Sphingomonadaceae</taxon>
        <taxon>Sphingomonas</taxon>
    </lineage>
</organism>
<feature type="signal peptide" evidence="1">
    <location>
        <begin position="1"/>
        <end position="18"/>
    </location>
</feature>
<gene>
    <name evidence="2" type="ORF">ACFSC3_04570</name>
</gene>
<evidence type="ECO:0000256" key="1">
    <source>
        <dbReference type="SAM" id="SignalP"/>
    </source>
</evidence>
<dbReference type="InterPro" id="IPR024079">
    <property type="entry name" value="MetalloPept_cat_dom_sf"/>
</dbReference>